<dbReference type="GO" id="GO:0032259">
    <property type="term" value="P:methylation"/>
    <property type="evidence" value="ECO:0007669"/>
    <property type="project" value="UniProtKB-KW"/>
</dbReference>
<dbReference type="OrthoDB" id="529208at2"/>
<dbReference type="PANTHER" id="PTHR44068:SF11">
    <property type="entry name" value="GERANYL DIPHOSPHATE 2-C-METHYLTRANSFERASE"/>
    <property type="match status" value="1"/>
</dbReference>
<evidence type="ECO:0000256" key="1">
    <source>
        <dbReference type="ARBA" id="ARBA00022679"/>
    </source>
</evidence>
<protein>
    <submittedName>
        <fullName evidence="3">Methyltransferase family protein</fullName>
    </submittedName>
</protein>
<sequence length="276" mass="28803">MSDTTDLNAAIARHWSRGDPLGWIEARLAAAGIAHPDYRDVARYDQIHAGGLAAVRELAALVGVHTGERVLDLGGGLGGAARWLAGELGCEVLCLDLTPQLVVAGAALTARVGLQARIRHLVGDATATPLPAASVDGVWVQHLAQHIPAAGQLWREAARVLKPGGWLGFHEWVLGPAGAPYYPAPWAPADGSLSYLDTRDALEHALQVAGFTQLAIVDVSAAMAAAYARQLAALRAQPVADNPVLPGPESLLALANAQASLVERRAACLMGCARFV</sequence>
<reference evidence="3 4" key="1">
    <citation type="submission" date="2019-03" db="EMBL/GenBank/DDBJ databases">
        <title>Genomic Encyclopedia of Type Strains, Phase IV (KMG-IV): sequencing the most valuable type-strain genomes for metagenomic binning, comparative biology and taxonomic classification.</title>
        <authorList>
            <person name="Goeker M."/>
        </authorList>
    </citation>
    <scope>NUCLEOTIDE SEQUENCE [LARGE SCALE GENOMIC DNA]</scope>
    <source>
        <strain evidence="3 4">DSM 25287</strain>
    </source>
</reference>
<dbReference type="InterPro" id="IPR029063">
    <property type="entry name" value="SAM-dependent_MTases_sf"/>
</dbReference>
<evidence type="ECO:0000313" key="3">
    <source>
        <dbReference type="EMBL" id="TCO80842.1"/>
    </source>
</evidence>
<name>A0A4R2L4Y6_9GAMM</name>
<dbReference type="AlphaFoldDB" id="A0A4R2L4Y6"/>
<feature type="domain" description="Methyltransferase type 11" evidence="2">
    <location>
        <begin position="71"/>
        <end position="167"/>
    </location>
</feature>
<dbReference type="Pfam" id="PF08241">
    <property type="entry name" value="Methyltransf_11"/>
    <property type="match status" value="1"/>
</dbReference>
<dbReference type="SUPFAM" id="SSF53335">
    <property type="entry name" value="S-adenosyl-L-methionine-dependent methyltransferases"/>
    <property type="match status" value="1"/>
</dbReference>
<gene>
    <name evidence="3" type="ORF">EV699_11143</name>
</gene>
<dbReference type="RefSeq" id="WP_132542561.1">
    <property type="nucleotide sequence ID" value="NZ_SLWY01000011.1"/>
</dbReference>
<proteinExistence type="predicted"/>
<comment type="caution">
    <text evidence="3">The sequence shown here is derived from an EMBL/GenBank/DDBJ whole genome shotgun (WGS) entry which is preliminary data.</text>
</comment>
<keyword evidence="4" id="KW-1185">Reference proteome</keyword>
<accession>A0A4R2L4Y6</accession>
<evidence type="ECO:0000259" key="2">
    <source>
        <dbReference type="Pfam" id="PF08241"/>
    </source>
</evidence>
<dbReference type="GO" id="GO:0008757">
    <property type="term" value="F:S-adenosylmethionine-dependent methyltransferase activity"/>
    <property type="evidence" value="ECO:0007669"/>
    <property type="project" value="InterPro"/>
</dbReference>
<dbReference type="Proteomes" id="UP000295765">
    <property type="component" value="Unassembled WGS sequence"/>
</dbReference>
<organism evidence="3 4">
    <name type="scientific">Plasticicumulans lactativorans</name>
    <dbReference type="NCBI Taxonomy" id="1133106"/>
    <lineage>
        <taxon>Bacteria</taxon>
        <taxon>Pseudomonadati</taxon>
        <taxon>Pseudomonadota</taxon>
        <taxon>Gammaproteobacteria</taxon>
        <taxon>Candidatus Competibacteraceae</taxon>
        <taxon>Plasticicumulans</taxon>
    </lineage>
</organism>
<dbReference type="InterPro" id="IPR050447">
    <property type="entry name" value="Erg6_SMT_methyltransf"/>
</dbReference>
<dbReference type="Gene3D" id="3.40.50.150">
    <property type="entry name" value="Vaccinia Virus protein VP39"/>
    <property type="match status" value="1"/>
</dbReference>
<evidence type="ECO:0000313" key="4">
    <source>
        <dbReference type="Proteomes" id="UP000295765"/>
    </source>
</evidence>
<keyword evidence="1 3" id="KW-0808">Transferase</keyword>
<keyword evidence="3" id="KW-0489">Methyltransferase</keyword>
<dbReference type="InterPro" id="IPR013216">
    <property type="entry name" value="Methyltransf_11"/>
</dbReference>
<dbReference type="PANTHER" id="PTHR44068">
    <property type="entry name" value="ZGC:194242"/>
    <property type="match status" value="1"/>
</dbReference>
<dbReference type="EMBL" id="SLWY01000011">
    <property type="protein sequence ID" value="TCO80842.1"/>
    <property type="molecule type" value="Genomic_DNA"/>
</dbReference>
<dbReference type="CDD" id="cd02440">
    <property type="entry name" value="AdoMet_MTases"/>
    <property type="match status" value="1"/>
</dbReference>